<comment type="caution">
    <text evidence="2">The sequence shown here is derived from an EMBL/GenBank/DDBJ whole genome shotgun (WGS) entry which is preliminary data.</text>
</comment>
<evidence type="ECO:0000313" key="3">
    <source>
        <dbReference type="Proteomes" id="UP000499080"/>
    </source>
</evidence>
<dbReference type="Proteomes" id="UP000499080">
    <property type="component" value="Unassembled WGS sequence"/>
</dbReference>
<protein>
    <submittedName>
        <fullName evidence="2">Uncharacterized protein</fullName>
    </submittedName>
</protein>
<name>A0A4Y2AJ79_ARAVE</name>
<feature type="compositionally biased region" description="Polar residues" evidence="1">
    <location>
        <begin position="79"/>
        <end position="93"/>
    </location>
</feature>
<dbReference type="EMBL" id="BGPR01000020">
    <property type="protein sequence ID" value="GBL79931.1"/>
    <property type="molecule type" value="Genomic_DNA"/>
</dbReference>
<evidence type="ECO:0000313" key="2">
    <source>
        <dbReference type="EMBL" id="GBL79931.1"/>
    </source>
</evidence>
<accession>A0A4Y2AJ79</accession>
<keyword evidence="3" id="KW-1185">Reference proteome</keyword>
<organism evidence="2 3">
    <name type="scientific">Araneus ventricosus</name>
    <name type="common">Orbweaver spider</name>
    <name type="synonym">Epeira ventricosa</name>
    <dbReference type="NCBI Taxonomy" id="182803"/>
    <lineage>
        <taxon>Eukaryota</taxon>
        <taxon>Metazoa</taxon>
        <taxon>Ecdysozoa</taxon>
        <taxon>Arthropoda</taxon>
        <taxon>Chelicerata</taxon>
        <taxon>Arachnida</taxon>
        <taxon>Araneae</taxon>
        <taxon>Araneomorphae</taxon>
        <taxon>Entelegynae</taxon>
        <taxon>Araneoidea</taxon>
        <taxon>Araneidae</taxon>
        <taxon>Araneus</taxon>
    </lineage>
</organism>
<gene>
    <name evidence="2" type="ORF">AVEN_28973_1</name>
</gene>
<proteinExistence type="predicted"/>
<feature type="region of interest" description="Disordered" evidence="1">
    <location>
        <begin position="78"/>
        <end position="99"/>
    </location>
</feature>
<reference evidence="2 3" key="1">
    <citation type="journal article" date="2019" name="Sci. Rep.">
        <title>Orb-weaving spider Araneus ventricosus genome elucidates the spidroin gene catalogue.</title>
        <authorList>
            <person name="Kono N."/>
            <person name="Nakamura H."/>
            <person name="Ohtoshi R."/>
            <person name="Moran D.A.P."/>
            <person name="Shinohara A."/>
            <person name="Yoshida Y."/>
            <person name="Fujiwara M."/>
            <person name="Mori M."/>
            <person name="Tomita M."/>
            <person name="Arakawa K."/>
        </authorList>
    </citation>
    <scope>NUCLEOTIDE SEQUENCE [LARGE SCALE GENOMIC DNA]</scope>
</reference>
<evidence type="ECO:0000256" key="1">
    <source>
        <dbReference type="SAM" id="MobiDB-lite"/>
    </source>
</evidence>
<dbReference type="AlphaFoldDB" id="A0A4Y2AJ79"/>
<sequence>MCVFGSPNAPVLLVDKAIEVKICLVRELYVSNIDITINHKLQHSVREIIVCINGIHTQGLARLDLVVEHVKVVAHDTASGHSSESSTRCNTANGCPELL</sequence>